<dbReference type="SUPFAM" id="SSF53187">
    <property type="entry name" value="Zn-dependent exopeptidases"/>
    <property type="match status" value="1"/>
</dbReference>
<evidence type="ECO:0000313" key="10">
    <source>
        <dbReference type="EMBL" id="MFC4244466.1"/>
    </source>
</evidence>
<dbReference type="InterPro" id="IPR043472">
    <property type="entry name" value="Macro_dom-like"/>
</dbReference>
<gene>
    <name evidence="8" type="primary">pepA</name>
    <name evidence="10" type="ORF">ACFOYW_13905</name>
</gene>
<comment type="caution">
    <text evidence="10">The sequence shown here is derived from an EMBL/GenBank/DDBJ whole genome shotgun (WGS) entry which is preliminary data.</text>
</comment>
<evidence type="ECO:0000256" key="6">
    <source>
        <dbReference type="ARBA" id="ARBA00022801"/>
    </source>
</evidence>
<dbReference type="PANTHER" id="PTHR11963:SF23">
    <property type="entry name" value="CYTOSOL AMINOPEPTIDASE"/>
    <property type="match status" value="1"/>
</dbReference>
<dbReference type="GO" id="GO:0004177">
    <property type="term" value="F:aminopeptidase activity"/>
    <property type="evidence" value="ECO:0007669"/>
    <property type="project" value="UniProtKB-KW"/>
</dbReference>
<comment type="subcellular location">
    <subcellularLocation>
        <location evidence="8">Cytoplasm</location>
    </subcellularLocation>
</comment>
<dbReference type="InterPro" id="IPR011356">
    <property type="entry name" value="Leucine_aapep/pepB"/>
</dbReference>
<feature type="binding site" evidence="8">
    <location>
        <position position="334"/>
    </location>
    <ligand>
        <name>Mn(2+)</name>
        <dbReference type="ChEBI" id="CHEBI:29035"/>
        <label>1</label>
    </ligand>
</feature>
<evidence type="ECO:0000313" key="11">
    <source>
        <dbReference type="Proteomes" id="UP001595900"/>
    </source>
</evidence>
<feature type="active site" evidence="8">
    <location>
        <position position="336"/>
    </location>
</feature>
<keyword evidence="11" id="KW-1185">Reference proteome</keyword>
<evidence type="ECO:0000256" key="2">
    <source>
        <dbReference type="ARBA" id="ARBA00000967"/>
    </source>
</evidence>
<dbReference type="PANTHER" id="PTHR11963">
    <property type="entry name" value="LEUCINE AMINOPEPTIDASE-RELATED"/>
    <property type="match status" value="1"/>
</dbReference>
<dbReference type="InterPro" id="IPR023042">
    <property type="entry name" value="Peptidase_M17_leu_NH2_pept"/>
</dbReference>
<feature type="binding site" evidence="8">
    <location>
        <position position="332"/>
    </location>
    <ligand>
        <name>Mn(2+)</name>
        <dbReference type="ChEBI" id="CHEBI:29035"/>
        <label>1</label>
    </ligand>
</feature>
<feature type="binding site" evidence="8">
    <location>
        <position position="250"/>
    </location>
    <ligand>
        <name>Mn(2+)</name>
        <dbReference type="ChEBI" id="CHEBI:29035"/>
        <label>2</label>
    </ligand>
</feature>
<evidence type="ECO:0000256" key="1">
    <source>
        <dbReference type="ARBA" id="ARBA00000135"/>
    </source>
</evidence>
<sequence>MTTPALSVIPHAAAADTDVTVFAALSTRPSPTVLAAERDPGLAEAIARQLPLIGFGGAPDELARLVVDGRPYAVIGVGKQATPDSLRAAAGSAVRQLAGAASVTLAFPSDDELLPAVLTGAALGSYSYDAYRSAPAQKQPVERVAVVADETDASAAVAARATVEAAAVALVKDLFHQPPIDLYPETFTHAAREAVGHLPVDVQVWEEHELAQEGFGGILGVGQGSTRGPRLVKLSYSPAGTAAHLALVGKGITFDSGGLSLKPPTGMIGMKGDMTGAAVALGVLRAVAELELPVRLTAWLCLAENMPSGSAIRPGDVLRIRGGKTVEVLNTDAEGRLVMADGLVAASEEQPDQIIDIATLTGAKVTALGTRYSALMGDEELIGELRAAAAETGELFWPMPLPEELRATINSPIADIANANPGVPAGGMLLAGVFLREFVGTRGDGDDAPRIPWAHLDIAGSEENKGAPFGFTQKGATGVAVRLLIRHSERVAQASQKRPQPRV</sequence>
<feature type="binding site" evidence="8">
    <location>
        <position position="255"/>
    </location>
    <ligand>
        <name>Mn(2+)</name>
        <dbReference type="ChEBI" id="CHEBI:29035"/>
        <label>2</label>
    </ligand>
</feature>
<evidence type="ECO:0000256" key="7">
    <source>
        <dbReference type="ARBA" id="ARBA00049972"/>
    </source>
</evidence>
<feature type="binding site" evidence="8">
    <location>
        <position position="334"/>
    </location>
    <ligand>
        <name>Mn(2+)</name>
        <dbReference type="ChEBI" id="CHEBI:29035"/>
        <label>2</label>
    </ligand>
</feature>
<comment type="function">
    <text evidence="7 8">Presumably involved in the processing and regular turnover of intracellular proteins. Catalyzes the removal of unsubstituted N-terminal amino acids from various peptides.</text>
</comment>
<feature type="binding site" evidence="8">
    <location>
        <position position="255"/>
    </location>
    <ligand>
        <name>Mn(2+)</name>
        <dbReference type="ChEBI" id="CHEBI:29035"/>
        <label>1</label>
    </ligand>
</feature>
<evidence type="ECO:0000259" key="9">
    <source>
        <dbReference type="PROSITE" id="PS00631"/>
    </source>
</evidence>
<keyword evidence="8" id="KW-0963">Cytoplasm</keyword>
<dbReference type="HAMAP" id="MF_00181">
    <property type="entry name" value="Cytosol_peptidase_M17"/>
    <property type="match status" value="1"/>
</dbReference>
<dbReference type="SUPFAM" id="SSF52949">
    <property type="entry name" value="Macro domain-like"/>
    <property type="match status" value="1"/>
</dbReference>
<dbReference type="Proteomes" id="UP001595900">
    <property type="component" value="Unassembled WGS sequence"/>
</dbReference>
<evidence type="ECO:0000256" key="3">
    <source>
        <dbReference type="ARBA" id="ARBA00009528"/>
    </source>
</evidence>
<dbReference type="Pfam" id="PF02789">
    <property type="entry name" value="Peptidase_M17_N"/>
    <property type="match status" value="1"/>
</dbReference>
<proteinExistence type="inferred from homology"/>
<name>A0ABV8Q7W1_9MICO</name>
<comment type="catalytic activity">
    <reaction evidence="2 8">
        <text>Release of an N-terminal amino acid, preferentially leucine, but not glutamic or aspartic acids.</text>
        <dbReference type="EC" id="3.4.11.10"/>
    </reaction>
</comment>
<keyword evidence="8" id="KW-0464">Manganese</keyword>
<dbReference type="NCBIfam" id="NF002073">
    <property type="entry name" value="PRK00913.1-2"/>
    <property type="match status" value="1"/>
</dbReference>
<keyword evidence="4 8" id="KW-0031">Aminopeptidase</keyword>
<protein>
    <recommendedName>
        <fullName evidence="8">Probable cytosol aminopeptidase</fullName>
        <ecNumber evidence="8">3.4.11.1</ecNumber>
    </recommendedName>
    <alternativeName>
        <fullName evidence="8">Leucine aminopeptidase</fullName>
        <shortName evidence="8">LAP</shortName>
        <ecNumber evidence="8">3.4.11.10</ecNumber>
    </alternativeName>
    <alternativeName>
        <fullName evidence="8">Leucyl aminopeptidase</fullName>
    </alternativeName>
</protein>
<dbReference type="EC" id="3.4.11.10" evidence="8"/>
<dbReference type="Gene3D" id="3.40.220.10">
    <property type="entry name" value="Leucine Aminopeptidase, subunit E, domain 1"/>
    <property type="match status" value="1"/>
</dbReference>
<keyword evidence="8" id="KW-0479">Metal-binding</keyword>
<feature type="active site" evidence="8">
    <location>
        <position position="262"/>
    </location>
</feature>
<reference evidence="11" key="1">
    <citation type="journal article" date="2019" name="Int. J. Syst. Evol. Microbiol.">
        <title>The Global Catalogue of Microorganisms (GCM) 10K type strain sequencing project: providing services to taxonomists for standard genome sequencing and annotation.</title>
        <authorList>
            <consortium name="The Broad Institute Genomics Platform"/>
            <consortium name="The Broad Institute Genome Sequencing Center for Infectious Disease"/>
            <person name="Wu L."/>
            <person name="Ma J."/>
        </authorList>
    </citation>
    <scope>NUCLEOTIDE SEQUENCE [LARGE SCALE GENOMIC DNA]</scope>
    <source>
        <strain evidence="11">CGMCC 1.10363</strain>
    </source>
</reference>
<dbReference type="EMBL" id="JBHSCN010000006">
    <property type="protein sequence ID" value="MFC4244466.1"/>
    <property type="molecule type" value="Genomic_DNA"/>
</dbReference>
<keyword evidence="5 8" id="KW-0645">Protease</keyword>
<accession>A0ABV8Q7W1</accession>
<dbReference type="InterPro" id="IPR008283">
    <property type="entry name" value="Peptidase_M17_N"/>
</dbReference>
<comment type="cofactor">
    <cofactor evidence="8">
        <name>Mn(2+)</name>
        <dbReference type="ChEBI" id="CHEBI:29035"/>
    </cofactor>
    <text evidence="8">Binds 2 manganese ions per subunit.</text>
</comment>
<comment type="catalytic activity">
    <reaction evidence="1 8">
        <text>Release of an N-terminal amino acid, Xaa-|-Yaa-, in which Xaa is preferably Leu, but may be other amino acids including Pro although not Arg or Lys, and Yaa may be Pro. Amino acid amides and methyl esters are also readily hydrolyzed, but rates on arylamides are exceedingly low.</text>
        <dbReference type="EC" id="3.4.11.1"/>
    </reaction>
</comment>
<dbReference type="PRINTS" id="PR00481">
    <property type="entry name" value="LAMNOPPTDASE"/>
</dbReference>
<feature type="domain" description="Cytosol aminopeptidase" evidence="9">
    <location>
        <begin position="330"/>
        <end position="337"/>
    </location>
</feature>
<dbReference type="InterPro" id="IPR000819">
    <property type="entry name" value="Peptidase_M17_C"/>
</dbReference>
<evidence type="ECO:0000256" key="8">
    <source>
        <dbReference type="HAMAP-Rule" id="MF_00181"/>
    </source>
</evidence>
<organism evidence="10 11">
    <name type="scientific">Gryllotalpicola reticulitermitis</name>
    <dbReference type="NCBI Taxonomy" id="1184153"/>
    <lineage>
        <taxon>Bacteria</taxon>
        <taxon>Bacillati</taxon>
        <taxon>Actinomycetota</taxon>
        <taxon>Actinomycetes</taxon>
        <taxon>Micrococcales</taxon>
        <taxon>Microbacteriaceae</taxon>
        <taxon>Gryllotalpicola</taxon>
    </lineage>
</organism>
<dbReference type="EC" id="3.4.11.1" evidence="8"/>
<dbReference type="Pfam" id="PF00883">
    <property type="entry name" value="Peptidase_M17"/>
    <property type="match status" value="1"/>
</dbReference>
<dbReference type="CDD" id="cd00433">
    <property type="entry name" value="Peptidase_M17"/>
    <property type="match status" value="1"/>
</dbReference>
<dbReference type="PROSITE" id="PS00631">
    <property type="entry name" value="CYTOSOL_AP"/>
    <property type="match status" value="1"/>
</dbReference>
<evidence type="ECO:0000256" key="4">
    <source>
        <dbReference type="ARBA" id="ARBA00022438"/>
    </source>
</evidence>
<dbReference type="Gene3D" id="3.40.630.10">
    <property type="entry name" value="Zn peptidases"/>
    <property type="match status" value="1"/>
</dbReference>
<comment type="similarity">
    <text evidence="3 8">Belongs to the peptidase M17 family.</text>
</comment>
<feature type="binding site" evidence="8">
    <location>
        <position position="273"/>
    </location>
    <ligand>
        <name>Mn(2+)</name>
        <dbReference type="ChEBI" id="CHEBI:29035"/>
        <label>2</label>
    </ligand>
</feature>
<evidence type="ECO:0000256" key="5">
    <source>
        <dbReference type="ARBA" id="ARBA00022670"/>
    </source>
</evidence>
<keyword evidence="6 8" id="KW-0378">Hydrolase</keyword>
<dbReference type="RefSeq" id="WP_390230037.1">
    <property type="nucleotide sequence ID" value="NZ_JBHSCN010000006.1"/>
</dbReference>